<keyword evidence="11" id="KW-1185">Reference proteome</keyword>
<keyword evidence="7 9" id="KW-0472">Membrane</keyword>
<proteinExistence type="inferred from homology"/>
<dbReference type="NCBIfam" id="NF003838">
    <property type="entry name" value="PRK05420.1"/>
    <property type="match status" value="1"/>
</dbReference>
<feature type="transmembrane region" description="Helical" evidence="9">
    <location>
        <begin position="157"/>
        <end position="176"/>
    </location>
</feature>
<dbReference type="InterPro" id="IPR000425">
    <property type="entry name" value="MIP"/>
</dbReference>
<dbReference type="InterPro" id="IPR022357">
    <property type="entry name" value="MIP_CS"/>
</dbReference>
<comment type="similarity">
    <text evidence="2 8">Belongs to the MIP/aquaporin (TC 1.A.8) family.</text>
</comment>
<sequence length="227" mass="22746">MNKQVAEFLGTFTLVLFGCGSAVIAGSDIGLTGISFAFGLALIGMAYAIGPVSGCHINPAVSLGAVAAGRMNMSEAIKYIIAQVAGAIAATLVLMLIMSGKAEYSVAENGLGQNGWGTGYLGEYSMISAFVFEVVATFLFMVVILGTTGKSAPASMAGLSIGLALVAIHLVGINVTGVSVNPARSVGPALFAGGTAIAQVWLFIAAPITGAVAAGLLFKTGMFDADA</sequence>
<dbReference type="Pfam" id="PF00230">
    <property type="entry name" value="MIP"/>
    <property type="match status" value="1"/>
</dbReference>
<feature type="transmembrane region" description="Helical" evidence="9">
    <location>
        <begin position="76"/>
        <end position="98"/>
    </location>
</feature>
<dbReference type="EMBL" id="FWXB01000010">
    <property type="protein sequence ID" value="SMC12990.1"/>
    <property type="molecule type" value="Genomic_DNA"/>
</dbReference>
<dbReference type="SUPFAM" id="SSF81338">
    <property type="entry name" value="Aquaporin-like"/>
    <property type="match status" value="1"/>
</dbReference>
<evidence type="ECO:0000256" key="6">
    <source>
        <dbReference type="ARBA" id="ARBA00022989"/>
    </source>
</evidence>
<dbReference type="GO" id="GO:0015250">
    <property type="term" value="F:water channel activity"/>
    <property type="evidence" value="ECO:0007669"/>
    <property type="project" value="TreeGrafter"/>
</dbReference>
<reference evidence="10 11" key="1">
    <citation type="submission" date="2017-03" db="EMBL/GenBank/DDBJ databases">
        <authorList>
            <person name="Afonso C.L."/>
            <person name="Miller P.J."/>
            <person name="Scott M.A."/>
            <person name="Spackman E."/>
            <person name="Goraichik I."/>
            <person name="Dimitrov K.M."/>
            <person name="Suarez D.L."/>
            <person name="Swayne D.E."/>
        </authorList>
    </citation>
    <scope>NUCLEOTIDE SEQUENCE [LARGE SCALE GENOMIC DNA]</scope>
    <source>
        <strain evidence="10 11">CECT 7745</strain>
    </source>
</reference>
<dbReference type="InterPro" id="IPR034294">
    <property type="entry name" value="Aquaporin_transptr"/>
</dbReference>
<organism evidence="10 11">
    <name type="scientific">Roseovarius aestuarii</name>
    <dbReference type="NCBI Taxonomy" id="475083"/>
    <lineage>
        <taxon>Bacteria</taxon>
        <taxon>Pseudomonadati</taxon>
        <taxon>Pseudomonadota</taxon>
        <taxon>Alphaproteobacteria</taxon>
        <taxon>Rhodobacterales</taxon>
        <taxon>Roseobacteraceae</taxon>
        <taxon>Roseovarius</taxon>
    </lineage>
</organism>
<evidence type="ECO:0000313" key="10">
    <source>
        <dbReference type="EMBL" id="SMC12990.1"/>
    </source>
</evidence>
<dbReference type="PANTHER" id="PTHR19139">
    <property type="entry name" value="AQUAPORIN TRANSPORTER"/>
    <property type="match status" value="1"/>
</dbReference>
<feature type="transmembrane region" description="Helical" evidence="9">
    <location>
        <begin position="196"/>
        <end position="218"/>
    </location>
</feature>
<comment type="subcellular location">
    <subcellularLocation>
        <location evidence="1">Cell membrane</location>
        <topology evidence="1">Multi-pass membrane protein</topology>
    </subcellularLocation>
</comment>
<evidence type="ECO:0000256" key="8">
    <source>
        <dbReference type="RuleBase" id="RU000477"/>
    </source>
</evidence>
<protein>
    <submittedName>
        <fullName evidence="10">Aquaporin Z 2</fullName>
    </submittedName>
</protein>
<keyword evidence="6 9" id="KW-1133">Transmembrane helix</keyword>
<dbReference type="PRINTS" id="PR00783">
    <property type="entry name" value="MINTRINSICP"/>
</dbReference>
<evidence type="ECO:0000313" key="11">
    <source>
        <dbReference type="Proteomes" id="UP000193224"/>
    </source>
</evidence>
<dbReference type="InterPro" id="IPR023271">
    <property type="entry name" value="Aquaporin-like"/>
</dbReference>
<evidence type="ECO:0000256" key="3">
    <source>
        <dbReference type="ARBA" id="ARBA00022448"/>
    </source>
</evidence>
<dbReference type="OrthoDB" id="9807293at2"/>
<dbReference type="AlphaFoldDB" id="A0A1X7BU03"/>
<evidence type="ECO:0000256" key="2">
    <source>
        <dbReference type="ARBA" id="ARBA00006175"/>
    </source>
</evidence>
<dbReference type="PROSITE" id="PS51257">
    <property type="entry name" value="PROKAR_LIPOPROTEIN"/>
    <property type="match status" value="1"/>
</dbReference>
<keyword evidence="5 8" id="KW-0812">Transmembrane</keyword>
<gene>
    <name evidence="10" type="primary">aqpZ2</name>
    <name evidence="10" type="ORF">ROA7745_02824</name>
</gene>
<accession>A0A1X7BU03</accession>
<dbReference type="PROSITE" id="PS00221">
    <property type="entry name" value="MIP"/>
    <property type="match status" value="1"/>
</dbReference>
<evidence type="ECO:0000256" key="1">
    <source>
        <dbReference type="ARBA" id="ARBA00004651"/>
    </source>
</evidence>
<keyword evidence="3 8" id="KW-0813">Transport</keyword>
<dbReference type="GO" id="GO:0005886">
    <property type="term" value="C:plasma membrane"/>
    <property type="evidence" value="ECO:0007669"/>
    <property type="project" value="UniProtKB-SubCell"/>
</dbReference>
<dbReference type="Gene3D" id="1.20.1080.10">
    <property type="entry name" value="Glycerol uptake facilitator protein"/>
    <property type="match status" value="1"/>
</dbReference>
<feature type="transmembrane region" description="Helical" evidence="9">
    <location>
        <begin position="124"/>
        <end position="145"/>
    </location>
</feature>
<evidence type="ECO:0000256" key="9">
    <source>
        <dbReference type="SAM" id="Phobius"/>
    </source>
</evidence>
<evidence type="ECO:0000256" key="7">
    <source>
        <dbReference type="ARBA" id="ARBA00023136"/>
    </source>
</evidence>
<evidence type="ECO:0000256" key="4">
    <source>
        <dbReference type="ARBA" id="ARBA00022475"/>
    </source>
</evidence>
<keyword evidence="4" id="KW-1003">Cell membrane</keyword>
<name>A0A1X7BU03_9RHOB</name>
<evidence type="ECO:0000256" key="5">
    <source>
        <dbReference type="ARBA" id="ARBA00022692"/>
    </source>
</evidence>
<dbReference type="PANTHER" id="PTHR19139:SF199">
    <property type="entry name" value="MIP17260P"/>
    <property type="match status" value="1"/>
</dbReference>
<feature type="transmembrane region" description="Helical" evidence="9">
    <location>
        <begin position="36"/>
        <end position="55"/>
    </location>
</feature>
<dbReference type="Proteomes" id="UP000193224">
    <property type="component" value="Unassembled WGS sequence"/>
</dbReference>
<dbReference type="RefSeq" id="WP_085800931.1">
    <property type="nucleotide sequence ID" value="NZ_FWXB01000010.1"/>
</dbReference>